<accession>A0AAV4XPP2</accession>
<reference evidence="1 2" key="1">
    <citation type="submission" date="2021-06" db="EMBL/GenBank/DDBJ databases">
        <title>Caerostris extrusa draft genome.</title>
        <authorList>
            <person name="Kono N."/>
            <person name="Arakawa K."/>
        </authorList>
    </citation>
    <scope>NUCLEOTIDE SEQUENCE [LARGE SCALE GENOMIC DNA]</scope>
</reference>
<keyword evidence="2" id="KW-1185">Reference proteome</keyword>
<proteinExistence type="predicted"/>
<dbReference type="AlphaFoldDB" id="A0AAV4XPP2"/>
<protein>
    <submittedName>
        <fullName evidence="1">Uncharacterized protein</fullName>
    </submittedName>
</protein>
<comment type="caution">
    <text evidence="1">The sequence shown here is derived from an EMBL/GenBank/DDBJ whole genome shotgun (WGS) entry which is preliminary data.</text>
</comment>
<organism evidence="1 2">
    <name type="scientific">Caerostris extrusa</name>
    <name type="common">Bark spider</name>
    <name type="synonym">Caerostris bankana</name>
    <dbReference type="NCBI Taxonomy" id="172846"/>
    <lineage>
        <taxon>Eukaryota</taxon>
        <taxon>Metazoa</taxon>
        <taxon>Ecdysozoa</taxon>
        <taxon>Arthropoda</taxon>
        <taxon>Chelicerata</taxon>
        <taxon>Arachnida</taxon>
        <taxon>Araneae</taxon>
        <taxon>Araneomorphae</taxon>
        <taxon>Entelegynae</taxon>
        <taxon>Araneoidea</taxon>
        <taxon>Araneidae</taxon>
        <taxon>Caerostris</taxon>
    </lineage>
</organism>
<dbReference type="Proteomes" id="UP001054945">
    <property type="component" value="Unassembled WGS sequence"/>
</dbReference>
<evidence type="ECO:0000313" key="2">
    <source>
        <dbReference type="Proteomes" id="UP001054945"/>
    </source>
</evidence>
<evidence type="ECO:0000313" key="1">
    <source>
        <dbReference type="EMBL" id="GIY95956.1"/>
    </source>
</evidence>
<gene>
    <name evidence="1" type="ORF">CEXT_186641</name>
</gene>
<feature type="non-terminal residue" evidence="1">
    <location>
        <position position="1"/>
    </location>
</feature>
<sequence>ENPISPFNRQFNQFQQLLKGVCLWLVKGEMVVGESPAEALLI</sequence>
<dbReference type="EMBL" id="BPLR01000600">
    <property type="protein sequence ID" value="GIY95956.1"/>
    <property type="molecule type" value="Genomic_DNA"/>
</dbReference>
<name>A0AAV4XPP2_CAEEX</name>